<dbReference type="EMBL" id="QKSB01000008">
    <property type="protein sequence ID" value="PZE16489.1"/>
    <property type="molecule type" value="Genomic_DNA"/>
</dbReference>
<dbReference type="GO" id="GO:0009055">
    <property type="term" value="F:electron transfer activity"/>
    <property type="evidence" value="ECO:0007669"/>
    <property type="project" value="TreeGrafter"/>
</dbReference>
<keyword evidence="4" id="KW-1185">Reference proteome</keyword>
<name>A0A2W1MWJ7_9FLAO</name>
<evidence type="ECO:0000313" key="4">
    <source>
        <dbReference type="Proteomes" id="UP000249248"/>
    </source>
</evidence>
<dbReference type="AlphaFoldDB" id="A0A2W1MWJ7"/>
<reference evidence="3 4" key="1">
    <citation type="submission" date="2018-06" db="EMBL/GenBank/DDBJ databases">
        <title>The draft genome sequence of Crocinitomix sp. SM1701.</title>
        <authorList>
            <person name="Zhang X."/>
        </authorList>
    </citation>
    <scope>NUCLEOTIDE SEQUENCE [LARGE SCALE GENOMIC DNA]</scope>
    <source>
        <strain evidence="3 4">SM1701</strain>
    </source>
</reference>
<dbReference type="InterPro" id="IPR051548">
    <property type="entry name" value="Grx-like_ET"/>
</dbReference>
<dbReference type="PANTHER" id="PTHR34386:SF1">
    <property type="entry name" value="GLUTAREDOXIN-LIKE PROTEIN NRDH"/>
    <property type="match status" value="1"/>
</dbReference>
<gene>
    <name evidence="3" type="ORF">DNU06_13160</name>
</gene>
<comment type="caution">
    <text evidence="3">The sequence shown here is derived from an EMBL/GenBank/DDBJ whole genome shotgun (WGS) entry which is preliminary data.</text>
</comment>
<protein>
    <recommendedName>
        <fullName evidence="2">DUF547 domain-containing protein</fullName>
    </recommendedName>
</protein>
<dbReference type="OrthoDB" id="526867at2"/>
<evidence type="ECO:0000259" key="2">
    <source>
        <dbReference type="Pfam" id="PF04784"/>
    </source>
</evidence>
<keyword evidence="1" id="KW-0175">Coiled coil</keyword>
<dbReference type="GO" id="GO:0045454">
    <property type="term" value="P:cell redox homeostasis"/>
    <property type="evidence" value="ECO:0007669"/>
    <property type="project" value="TreeGrafter"/>
</dbReference>
<dbReference type="InterPro" id="IPR006869">
    <property type="entry name" value="DUF547"/>
</dbReference>
<dbReference type="Proteomes" id="UP000249248">
    <property type="component" value="Unassembled WGS sequence"/>
</dbReference>
<proteinExistence type="predicted"/>
<evidence type="ECO:0000313" key="3">
    <source>
        <dbReference type="EMBL" id="PZE16489.1"/>
    </source>
</evidence>
<dbReference type="Pfam" id="PF04784">
    <property type="entry name" value="DUF547"/>
    <property type="match status" value="1"/>
</dbReference>
<feature type="domain" description="DUF547" evidence="2">
    <location>
        <begin position="164"/>
        <end position="271"/>
    </location>
</feature>
<dbReference type="RefSeq" id="WP_111063948.1">
    <property type="nucleotide sequence ID" value="NZ_JBHUCU010000005.1"/>
</dbReference>
<sequence>MYRFNLILIIAIFLISCNESNSSENVVEQVNEEKLRVNEQIEFEEITVEEDLVQTEALADEVKVLSDEMEEEIEPTKNEKTALDQVKKTSKDIAPLGAEEETIEEVVAPKPEIVKLKPNHDKWNALLQQHVSAAGKVNYTGMKSDFEVLTAYVKYLESFASQNGWTKNERLAYWINLYNAATVRLICENYPLSSITDLSGGKPWDQKVVQVGLKSYTLNDIENKVIRPVFKDARIHFAVNCAAISCPKLMNSAFTAVSLNRQLEKQTASFINSAVNKLEVDNIEVSKIFDWYGSDFENGNIVDFINVYANISIQKNAKISFNEYNWDLNEQ</sequence>
<dbReference type="PROSITE" id="PS51257">
    <property type="entry name" value="PROKAR_LIPOPROTEIN"/>
    <property type="match status" value="1"/>
</dbReference>
<organism evidence="3 4">
    <name type="scientific">Putridiphycobacter roseus</name>
    <dbReference type="NCBI Taxonomy" id="2219161"/>
    <lineage>
        <taxon>Bacteria</taxon>
        <taxon>Pseudomonadati</taxon>
        <taxon>Bacteroidota</taxon>
        <taxon>Flavobacteriia</taxon>
        <taxon>Flavobacteriales</taxon>
        <taxon>Crocinitomicaceae</taxon>
        <taxon>Putridiphycobacter</taxon>
    </lineage>
</organism>
<evidence type="ECO:0000256" key="1">
    <source>
        <dbReference type="SAM" id="Coils"/>
    </source>
</evidence>
<feature type="coiled-coil region" evidence="1">
    <location>
        <begin position="27"/>
        <end position="72"/>
    </location>
</feature>
<dbReference type="PANTHER" id="PTHR34386">
    <property type="entry name" value="GLUTAREDOXIN"/>
    <property type="match status" value="1"/>
</dbReference>
<accession>A0A2W1MWJ7</accession>